<evidence type="ECO:0000259" key="1">
    <source>
        <dbReference type="Pfam" id="PF10120"/>
    </source>
</evidence>
<dbReference type="InterPro" id="IPR019293">
    <property type="entry name" value="ThiN"/>
</dbReference>
<reference evidence="3" key="1">
    <citation type="journal article" date="2020" name="bioRxiv">
        <title>A rank-normalized archaeal taxonomy based on genome phylogeny resolves widespread incomplete and uneven classifications.</title>
        <authorList>
            <person name="Rinke C."/>
            <person name="Chuvochina M."/>
            <person name="Mussig A.J."/>
            <person name="Chaumeil P.-A."/>
            <person name="Waite D.W."/>
            <person name="Whitman W.B."/>
            <person name="Parks D.H."/>
            <person name="Hugenholtz P."/>
        </authorList>
    </citation>
    <scope>NUCLEOTIDE SEQUENCE [LARGE SCALE GENOMIC DNA]</scope>
</reference>
<dbReference type="Gene3D" id="3.40.225.10">
    <property type="entry name" value="Class II aldolase/adducin N-terminal domain"/>
    <property type="match status" value="1"/>
</dbReference>
<protein>
    <submittedName>
        <fullName evidence="2">Thiamine-phosphate synthase</fullName>
    </submittedName>
</protein>
<organism evidence="2 3">
    <name type="scientific">Methanothermobacter thermautotrophicus</name>
    <name type="common">Methanobacterium thermoformicicum</name>
    <dbReference type="NCBI Taxonomy" id="145262"/>
    <lineage>
        <taxon>Archaea</taxon>
        <taxon>Methanobacteriati</taxon>
        <taxon>Methanobacteriota</taxon>
        <taxon>Methanomada group</taxon>
        <taxon>Methanobacteria</taxon>
        <taxon>Methanobacteriales</taxon>
        <taxon>Methanobacteriaceae</taxon>
        <taxon>Methanothermobacter</taxon>
    </lineage>
</organism>
<dbReference type="EMBL" id="DUHT01000069">
    <property type="protein sequence ID" value="HIH65227.1"/>
    <property type="molecule type" value="Genomic_DNA"/>
</dbReference>
<dbReference type="SUPFAM" id="SSF53639">
    <property type="entry name" value="AraD/HMP-PK domain-like"/>
    <property type="match status" value="1"/>
</dbReference>
<gene>
    <name evidence="2" type="ORF">HA285_06495</name>
</gene>
<feature type="domain" description="Thiamine-phosphate synthase ThiN" evidence="1">
    <location>
        <begin position="8"/>
        <end position="176"/>
    </location>
</feature>
<dbReference type="PANTHER" id="PTHR40730">
    <property type="entry name" value="TRANSCRIPTIONAL REGULATOR PROTEIN-LIKE PROTEIN"/>
    <property type="match status" value="1"/>
</dbReference>
<dbReference type="AlphaFoldDB" id="A0A7J4MX43"/>
<accession>A0A7J4MX43</accession>
<dbReference type="Pfam" id="PF10120">
    <property type="entry name" value="ThiN"/>
    <property type="match status" value="1"/>
</dbReference>
<dbReference type="Proteomes" id="UP000538031">
    <property type="component" value="Unassembled WGS sequence"/>
</dbReference>
<dbReference type="InterPro" id="IPR036409">
    <property type="entry name" value="Aldolase_II/adducin_N_sf"/>
</dbReference>
<sequence length="188" mass="20931">MMIMEIENVRRALEMISSAEDFGILIPEVRSNIVMARSNPCGPEDVAAVPGRITEFQGRAFACRDPEYGASSHMARFIIALNEHLPARRSALNIKFDESIISICEDMGLVVSSYDRSREPDIVRDTEGGSIPWGVEEALRNSESPPDVIYHRGAWGKEPMIVLTGRDAVEVAELAIRILREYKSLKGI</sequence>
<comment type="caution">
    <text evidence="2">The sequence shown here is derived from an EMBL/GenBank/DDBJ whole genome shotgun (WGS) entry which is preliminary data.</text>
</comment>
<evidence type="ECO:0000313" key="2">
    <source>
        <dbReference type="EMBL" id="HIH65227.1"/>
    </source>
</evidence>
<name>A0A7J4MX43_METTF</name>
<dbReference type="PANTHER" id="PTHR40730:SF5">
    <property type="entry name" value="HTH CRO_C1-TYPE DOMAIN-CONTAINING PROTEIN"/>
    <property type="match status" value="1"/>
</dbReference>
<proteinExistence type="predicted"/>
<evidence type="ECO:0000313" key="3">
    <source>
        <dbReference type="Proteomes" id="UP000538031"/>
    </source>
</evidence>